<evidence type="ECO:0000313" key="3">
    <source>
        <dbReference type="Proteomes" id="UP000746612"/>
    </source>
</evidence>
<sequence length="98" mass="11144">MASIEALPVETIYHIFDMCAEETIIDTELSTKAQLAWAQTSRRFYATIYPLIRPTMVCKAAEAGRLDVIKKAYQDGVDLNMIGNTQNMDRRARLYITP</sequence>
<proteinExistence type="predicted"/>
<protein>
    <recommendedName>
        <fullName evidence="4">F-box domain-containing protein</fullName>
    </recommendedName>
</protein>
<name>A0A4U9EU65_GIBZA</name>
<reference evidence="1" key="2">
    <citation type="submission" date="2021-03" db="EMBL/GenBank/DDBJ databases">
        <authorList>
            <person name="Alouane T."/>
            <person name="Langin T."/>
            <person name="Bonhomme L."/>
        </authorList>
    </citation>
    <scope>NUCLEOTIDE SEQUENCE</scope>
    <source>
        <strain evidence="1">MDC_Fg202</strain>
    </source>
</reference>
<evidence type="ECO:0008006" key="4">
    <source>
        <dbReference type="Google" id="ProtNLM"/>
    </source>
</evidence>
<dbReference type="EMBL" id="CAJPIJ010000159">
    <property type="protein sequence ID" value="CAG1996233.1"/>
    <property type="molecule type" value="Genomic_DNA"/>
</dbReference>
<dbReference type="AlphaFoldDB" id="A0A4U9EU65"/>
<dbReference type="EMBL" id="CAAKMV010000077">
    <property type="protein sequence ID" value="VIO53811.1"/>
    <property type="molecule type" value="Genomic_DNA"/>
</dbReference>
<gene>
    <name evidence="2" type="ORF">FUG_LOCUS103840</name>
    <name evidence="1" type="ORF">MDCFG202_LOCUS409252</name>
</gene>
<reference evidence="2" key="1">
    <citation type="submission" date="2019-04" db="EMBL/GenBank/DDBJ databases">
        <authorList>
            <person name="Melise S."/>
            <person name="Noan J."/>
            <person name="Okalmin O."/>
        </authorList>
    </citation>
    <scope>NUCLEOTIDE SEQUENCE</scope>
    <source>
        <strain evidence="2">FN9</strain>
    </source>
</reference>
<accession>A0A4U9EU65</accession>
<dbReference type="Proteomes" id="UP000746612">
    <property type="component" value="Unassembled WGS sequence"/>
</dbReference>
<organism evidence="1 3">
    <name type="scientific">Gibberella zeae</name>
    <name type="common">Wheat head blight fungus</name>
    <name type="synonym">Fusarium graminearum</name>
    <dbReference type="NCBI Taxonomy" id="5518"/>
    <lineage>
        <taxon>Eukaryota</taxon>
        <taxon>Fungi</taxon>
        <taxon>Dikarya</taxon>
        <taxon>Ascomycota</taxon>
        <taxon>Pezizomycotina</taxon>
        <taxon>Sordariomycetes</taxon>
        <taxon>Hypocreomycetidae</taxon>
        <taxon>Hypocreales</taxon>
        <taxon>Nectriaceae</taxon>
        <taxon>Fusarium</taxon>
    </lineage>
</organism>
<evidence type="ECO:0000313" key="2">
    <source>
        <dbReference type="EMBL" id="VIO53811.1"/>
    </source>
</evidence>
<evidence type="ECO:0000313" key="1">
    <source>
        <dbReference type="EMBL" id="CAG1996233.1"/>
    </source>
</evidence>